<feature type="domain" description="Gram-positive cocci surface proteins LPxTG" evidence="9">
    <location>
        <begin position="812"/>
        <end position="844"/>
    </location>
</feature>
<dbReference type="InterPro" id="IPR019931">
    <property type="entry name" value="LPXTG_anchor"/>
</dbReference>
<dbReference type="InterPro" id="IPR005877">
    <property type="entry name" value="YSIRK_signal_dom"/>
</dbReference>
<evidence type="ECO:0000256" key="2">
    <source>
        <dbReference type="ARBA" id="ARBA00022512"/>
    </source>
</evidence>
<dbReference type="NCBIfam" id="TIGR01167">
    <property type="entry name" value="LPXTG_anchor"/>
    <property type="match status" value="1"/>
</dbReference>
<evidence type="ECO:0000256" key="1">
    <source>
        <dbReference type="ARBA" id="ARBA00004168"/>
    </source>
</evidence>
<keyword evidence="6" id="KW-0175">Coiled coil</keyword>
<accession>A0A133ZQC1</accession>
<evidence type="ECO:0000256" key="7">
    <source>
        <dbReference type="SAM" id="MobiDB-lite"/>
    </source>
</evidence>
<evidence type="ECO:0000256" key="5">
    <source>
        <dbReference type="ARBA" id="ARBA00023088"/>
    </source>
</evidence>
<feature type="region of interest" description="Disordered" evidence="7">
    <location>
        <begin position="752"/>
        <end position="818"/>
    </location>
</feature>
<organism evidence="10 11">
    <name type="scientific">Gemella haemolysans</name>
    <dbReference type="NCBI Taxonomy" id="1379"/>
    <lineage>
        <taxon>Bacteria</taxon>
        <taxon>Bacillati</taxon>
        <taxon>Bacillota</taxon>
        <taxon>Bacilli</taxon>
        <taxon>Bacillales</taxon>
        <taxon>Gemellaceae</taxon>
        <taxon>Gemella</taxon>
    </lineage>
</organism>
<dbReference type="AlphaFoldDB" id="A0A133ZQC1"/>
<feature type="compositionally biased region" description="Polar residues" evidence="7">
    <location>
        <begin position="792"/>
        <end position="818"/>
    </location>
</feature>
<comment type="subcellular location">
    <subcellularLocation>
        <location evidence="1">Secreted</location>
        <location evidence="1">Cell wall</location>
        <topology evidence="1">Peptidoglycan-anchor</topology>
    </subcellularLocation>
</comment>
<dbReference type="Pfam" id="PF00746">
    <property type="entry name" value="Gram_pos_anchor"/>
    <property type="match status" value="1"/>
</dbReference>
<protein>
    <submittedName>
        <fullName evidence="10">Signal peptide protein, YSIRK family</fullName>
    </submittedName>
</protein>
<name>A0A133ZQC1_9BACL</name>
<dbReference type="PROSITE" id="PS50847">
    <property type="entry name" value="GRAM_POS_ANCHORING"/>
    <property type="match status" value="1"/>
</dbReference>
<feature type="chain" id="PRO_5007461207" evidence="8">
    <location>
        <begin position="40"/>
        <end position="844"/>
    </location>
</feature>
<dbReference type="OrthoDB" id="2210983at2"/>
<proteinExistence type="predicted"/>
<dbReference type="Pfam" id="PF04650">
    <property type="entry name" value="YSIRK_signal"/>
    <property type="match status" value="1"/>
</dbReference>
<feature type="coiled-coil region" evidence="6">
    <location>
        <begin position="193"/>
        <end position="237"/>
    </location>
</feature>
<keyword evidence="2" id="KW-0134">Cell wall</keyword>
<evidence type="ECO:0000256" key="8">
    <source>
        <dbReference type="SAM" id="SignalP"/>
    </source>
</evidence>
<evidence type="ECO:0000259" key="9">
    <source>
        <dbReference type="PROSITE" id="PS50847"/>
    </source>
</evidence>
<dbReference type="EMBL" id="LSDC01000122">
    <property type="protein sequence ID" value="KXB57651.1"/>
    <property type="molecule type" value="Genomic_DNA"/>
</dbReference>
<sequence>MIKRKQRFSLRKNKIGTASVLLGLTIVGGVSLNSTDAYAENVQNKSGHECCVKSENTPITEEKVNKARENFDKIKVDFENQKKLVEEKNKDYTNKAEEFEAKKKDLELAKKIKEEANPQNIKNTEEKIKSLDSNKLILEKKIEISKSSVLNVEKEIENQEKIVDLSKENTKIKQNLVDVAKEKVENAKSGTVYSQLDKEKLNIEKLKNDIENTKKNIDDISKEIVNGENEKKALVDNGKITRNKLEDELNDAGPEYIIENVEHQIKEYKVSDYDSISRPLSPGNSSWISESGKKLYRVANENVDFNGEKTEIIVVKSEKDLNNPHIIDYKKVSEYIREYLVELRRINGIDIPVPEVTEKALKWAKARTDEMAKNNELSHDTVLKASDFSLKHDTENASQGALPVKSILDEKQIAYRELLQYFNDYSNASGYGAENPNAVNIFNYGHRVPLLAASGTGFAVSATNGFGILTFVSDNDKRIYGTLPSEINPSERGSYTFNGKKYYYNPGSSYDLARAENKDGDKDRSEFYYNGKRVKFLPKTTFRYVWNETVRHRNLKRDEALNKLNEFNKKQLELEENQTKKLNRLNEDLMENKNILSKSEKDLNQSKELVEKLTKQNTQKFQEITRLTKELDKKIGELKEVQEIQNKEEAKLVALKNKLSSEKNKLEQERKDLDSIIQKLLETKKYKLSLKNAFGNLKKIEEEVKHLEKEYSDEKNILLLENDKLLKIKEKLDIVHKCYEDLRNELEKFKKISPEVPGDNPGDNSGDNLGKNPGDKLGDNSGDNPGDKAPGSLNNQPNLQRPSVNSNGLNTLPNTGESQTGIATVAGLVALAVAARLRKNKEKN</sequence>
<reference evidence="11" key="1">
    <citation type="submission" date="2016-01" db="EMBL/GenBank/DDBJ databases">
        <authorList>
            <person name="Mitreva M."/>
            <person name="Pepin K.H."/>
            <person name="Mihindukulasuriya K.A."/>
            <person name="Fulton R."/>
            <person name="Fronick C."/>
            <person name="O'Laughlin M."/>
            <person name="Miner T."/>
            <person name="Herter B."/>
            <person name="Rosa B.A."/>
            <person name="Cordes M."/>
            <person name="Tomlinson C."/>
            <person name="Wollam A."/>
            <person name="Palsikar V.B."/>
            <person name="Mardis E.R."/>
            <person name="Wilson R.K."/>
        </authorList>
    </citation>
    <scope>NUCLEOTIDE SEQUENCE [LARGE SCALE GENOMIC DNA]</scope>
    <source>
        <strain evidence="11">DNF01167</strain>
    </source>
</reference>
<keyword evidence="3" id="KW-0964">Secreted</keyword>
<feature type="signal peptide" evidence="8">
    <location>
        <begin position="1"/>
        <end position="39"/>
    </location>
</feature>
<feature type="coiled-coil region" evidence="6">
    <location>
        <begin position="75"/>
        <end position="169"/>
    </location>
</feature>
<evidence type="ECO:0000256" key="3">
    <source>
        <dbReference type="ARBA" id="ARBA00022525"/>
    </source>
</evidence>
<dbReference type="NCBIfam" id="TIGR01168">
    <property type="entry name" value="YSIRK_signal"/>
    <property type="match status" value="1"/>
</dbReference>
<comment type="caution">
    <text evidence="10">The sequence shown here is derived from an EMBL/GenBank/DDBJ whole genome shotgun (WGS) entry which is preliminary data.</text>
</comment>
<evidence type="ECO:0000256" key="6">
    <source>
        <dbReference type="SAM" id="Coils"/>
    </source>
</evidence>
<dbReference type="RefSeq" id="WP_060914679.1">
    <property type="nucleotide sequence ID" value="NZ_KQ959992.1"/>
</dbReference>
<dbReference type="PATRIC" id="fig|1379.3.peg.1617"/>
<keyword evidence="4 8" id="KW-0732">Signal</keyword>
<keyword evidence="5" id="KW-0572">Peptidoglycan-anchor</keyword>
<evidence type="ECO:0000256" key="4">
    <source>
        <dbReference type="ARBA" id="ARBA00022729"/>
    </source>
</evidence>
<evidence type="ECO:0000313" key="11">
    <source>
        <dbReference type="Proteomes" id="UP000070355"/>
    </source>
</evidence>
<feature type="coiled-coil region" evidence="6">
    <location>
        <begin position="557"/>
        <end position="717"/>
    </location>
</feature>
<evidence type="ECO:0000313" key="10">
    <source>
        <dbReference type="EMBL" id="KXB57651.1"/>
    </source>
</evidence>
<gene>
    <name evidence="10" type="ORF">HMPREF3186_01627</name>
</gene>
<dbReference type="Proteomes" id="UP000070355">
    <property type="component" value="Unassembled WGS sequence"/>
</dbReference>